<keyword evidence="1" id="KW-1133">Transmembrane helix</keyword>
<protein>
    <submittedName>
        <fullName evidence="2">Uncharacterized protein</fullName>
    </submittedName>
</protein>
<evidence type="ECO:0000313" key="2">
    <source>
        <dbReference type="EMBL" id="QEV28380.1"/>
    </source>
</evidence>
<feature type="transmembrane region" description="Helical" evidence="1">
    <location>
        <begin position="6"/>
        <end position="24"/>
    </location>
</feature>
<keyword evidence="1" id="KW-0812">Transmembrane</keyword>
<dbReference type="AlphaFoldDB" id="A0A5J6IBX2"/>
<evidence type="ECO:0000313" key="3">
    <source>
        <dbReference type="Proteomes" id="UP000326598"/>
    </source>
</evidence>
<feature type="transmembrane region" description="Helical" evidence="1">
    <location>
        <begin position="139"/>
        <end position="156"/>
    </location>
</feature>
<feature type="transmembrane region" description="Helical" evidence="1">
    <location>
        <begin position="109"/>
        <end position="127"/>
    </location>
</feature>
<dbReference type="GeneID" id="91420778"/>
<gene>
    <name evidence="2" type="ORF">CP976_32545</name>
</gene>
<evidence type="ECO:0000256" key="1">
    <source>
        <dbReference type="SAM" id="Phobius"/>
    </source>
</evidence>
<dbReference type="RefSeq" id="WP_150483501.1">
    <property type="nucleotide sequence ID" value="NZ_BMTB01000002.1"/>
</dbReference>
<dbReference type="KEGG" id="scoe:CP976_32545"/>
<proteinExistence type="predicted"/>
<organism evidence="2 3">
    <name type="scientific">Streptomyces coeruleorubidus</name>
    <dbReference type="NCBI Taxonomy" id="116188"/>
    <lineage>
        <taxon>Bacteria</taxon>
        <taxon>Bacillati</taxon>
        <taxon>Actinomycetota</taxon>
        <taxon>Actinomycetes</taxon>
        <taxon>Kitasatosporales</taxon>
        <taxon>Streptomycetaceae</taxon>
        <taxon>Streptomyces</taxon>
    </lineage>
</organism>
<dbReference type="Proteomes" id="UP000326598">
    <property type="component" value="Chromosome"/>
</dbReference>
<keyword evidence="1" id="KW-0472">Membrane</keyword>
<name>A0A5J6IBX2_STRC4</name>
<feature type="transmembrane region" description="Helical" evidence="1">
    <location>
        <begin position="36"/>
        <end position="57"/>
    </location>
</feature>
<dbReference type="EMBL" id="CP023694">
    <property type="protein sequence ID" value="QEV28380.1"/>
    <property type="molecule type" value="Genomic_DNA"/>
</dbReference>
<feature type="transmembrane region" description="Helical" evidence="1">
    <location>
        <begin position="216"/>
        <end position="235"/>
    </location>
</feature>
<reference evidence="2 3" key="1">
    <citation type="submission" date="2017-09" db="EMBL/GenBank/DDBJ databases">
        <authorList>
            <person name="Lee N."/>
            <person name="Cho B.-K."/>
        </authorList>
    </citation>
    <scope>NUCLEOTIDE SEQUENCE [LARGE SCALE GENOMIC DNA]</scope>
    <source>
        <strain evidence="2 3">ATCC 13740</strain>
    </source>
</reference>
<sequence length="252" mass="26901">MLPLGTQVLTVCLLLIGLIPYKVWTSSRGPSREVRWTVIGLWATALGYAGAVAYGFAFTAPVSVCGWGTLDNDFPLVRVTVDPFPPDVACHWSDSTSYGPSHPTALSSWLMWAGLAVTAVALSVVLLRRRSRASLAARAGAIWSPMVAVAIWVAGIDPALDLSRGDLNDQCLYAKTLPPETTLTRIEILDVDRTVFPPSITCTYPDGTTNLLADQWIALLVCAAVSAAFAGVVLHQVRQAGRPGRGDEQPTG</sequence>
<accession>A0A5J6IBX2</accession>